<reference evidence="2 3" key="1">
    <citation type="submission" date="2019-08" db="EMBL/GenBank/DDBJ databases">
        <title>In-depth cultivation of the pig gut microbiome towards novel bacterial diversity and tailored functional studies.</title>
        <authorList>
            <person name="Wylensek D."/>
            <person name="Hitch T.C.A."/>
            <person name="Clavel T."/>
        </authorList>
    </citation>
    <scope>NUCLEOTIDE SEQUENCE [LARGE SCALE GENOMIC DNA]</scope>
    <source>
        <strain evidence="2 3">LKV-178-WT-2G</strain>
    </source>
</reference>
<dbReference type="PROSITE" id="PS51353">
    <property type="entry name" value="ARSC"/>
    <property type="match status" value="1"/>
</dbReference>
<organism evidence="2 3">
    <name type="scientific">Floccifex porci</name>
    <dbReference type="NCBI Taxonomy" id="2606629"/>
    <lineage>
        <taxon>Bacteria</taxon>
        <taxon>Bacillati</taxon>
        <taxon>Bacillota</taxon>
        <taxon>Erysipelotrichia</taxon>
        <taxon>Erysipelotrichales</taxon>
        <taxon>Erysipelotrichaceae</taxon>
        <taxon>Floccifex</taxon>
    </lineage>
</organism>
<keyword evidence="3" id="KW-1185">Reference proteome</keyword>
<dbReference type="InterPro" id="IPR036249">
    <property type="entry name" value="Thioredoxin-like_sf"/>
</dbReference>
<dbReference type="EMBL" id="VUMM01000002">
    <property type="protein sequence ID" value="MSS00876.1"/>
    <property type="molecule type" value="Genomic_DNA"/>
</dbReference>
<dbReference type="PANTHER" id="PTHR30041">
    <property type="entry name" value="ARSENATE REDUCTASE"/>
    <property type="match status" value="1"/>
</dbReference>
<comment type="similarity">
    <text evidence="1">Belongs to the ArsC family.</text>
</comment>
<comment type="caution">
    <text evidence="2">The sequence shown here is derived from an EMBL/GenBank/DDBJ whole genome shotgun (WGS) entry which is preliminary data.</text>
</comment>
<sequence>MNKILFIGYPRCSTCIKAYKALQAKYEVEYRDIVKDNPDEKEIKIWISKGIKLDSLFNTHGKLYRELNIKEKKSVCSQEELISLLAQNGMLVKRPIVIDKENIYIGNEYQFLLKNE</sequence>
<gene>
    <name evidence="2" type="ORF">FYJ50_01855</name>
</gene>
<protein>
    <submittedName>
        <fullName evidence="2">Arsenate reductase family protein</fullName>
    </submittedName>
</protein>
<evidence type="ECO:0000313" key="3">
    <source>
        <dbReference type="Proteomes" id="UP000470082"/>
    </source>
</evidence>
<evidence type="ECO:0000256" key="1">
    <source>
        <dbReference type="PROSITE-ProRule" id="PRU01282"/>
    </source>
</evidence>
<dbReference type="InterPro" id="IPR006660">
    <property type="entry name" value="Arsenate_reductase-like"/>
</dbReference>
<dbReference type="Gene3D" id="3.40.30.10">
    <property type="entry name" value="Glutaredoxin"/>
    <property type="match status" value="1"/>
</dbReference>
<dbReference type="AlphaFoldDB" id="A0A7X2T3N1"/>
<dbReference type="SUPFAM" id="SSF52833">
    <property type="entry name" value="Thioredoxin-like"/>
    <property type="match status" value="1"/>
</dbReference>
<dbReference type="Proteomes" id="UP000470082">
    <property type="component" value="Unassembled WGS sequence"/>
</dbReference>
<proteinExistence type="inferred from homology"/>
<evidence type="ECO:0000313" key="2">
    <source>
        <dbReference type="EMBL" id="MSS00876.1"/>
    </source>
</evidence>
<dbReference type="PANTHER" id="PTHR30041:SF8">
    <property type="entry name" value="PROTEIN YFFB"/>
    <property type="match status" value="1"/>
</dbReference>
<accession>A0A7X2T3N1</accession>
<name>A0A7X2T3N1_9FIRM</name>
<dbReference type="Pfam" id="PF03960">
    <property type="entry name" value="ArsC"/>
    <property type="match status" value="1"/>
</dbReference>
<dbReference type="RefSeq" id="WP_154459347.1">
    <property type="nucleotide sequence ID" value="NZ_VUMM01000002.1"/>
</dbReference>